<keyword evidence="4 6" id="KW-0456">Lyase</keyword>
<comment type="subunit">
    <text evidence="3">Homotrimer.</text>
</comment>
<dbReference type="PANTHER" id="PTHR30246:SF1">
    <property type="entry name" value="2-DEHYDRO-3-DEOXY-6-PHOSPHOGALACTONATE ALDOLASE-RELATED"/>
    <property type="match status" value="1"/>
</dbReference>
<organism evidence="6 7">
    <name type="scientific">Clostridium tarantellae</name>
    <dbReference type="NCBI Taxonomy" id="39493"/>
    <lineage>
        <taxon>Bacteria</taxon>
        <taxon>Bacillati</taxon>
        <taxon>Bacillota</taxon>
        <taxon>Clostridia</taxon>
        <taxon>Eubacteriales</taxon>
        <taxon>Clostridiaceae</taxon>
        <taxon>Clostridium</taxon>
    </lineage>
</organism>
<dbReference type="GO" id="GO:0008675">
    <property type="term" value="F:2-dehydro-3-deoxy-phosphogluconate aldolase activity"/>
    <property type="evidence" value="ECO:0007669"/>
    <property type="project" value="UniProtKB-EC"/>
</dbReference>
<protein>
    <submittedName>
        <fullName evidence="6">Bifunctional 4-hydroxy-2-oxoglutarate aldolase/2-dehydro-3-deoxy-phosphogluconate aldolase</fullName>
        <ecNumber evidence="6">4.1.2.14</ecNumber>
        <ecNumber evidence="6">4.1.3.16</ecNumber>
    </submittedName>
</protein>
<name>A0A6I1MT89_9CLOT</name>
<accession>A0A6I1MT89</accession>
<dbReference type="NCBIfam" id="NF005119">
    <property type="entry name" value="PRK06552.1"/>
    <property type="match status" value="1"/>
</dbReference>
<comment type="pathway">
    <text evidence="1">Carbohydrate acid metabolism.</text>
</comment>
<evidence type="ECO:0000256" key="4">
    <source>
        <dbReference type="ARBA" id="ARBA00023239"/>
    </source>
</evidence>
<evidence type="ECO:0000313" key="7">
    <source>
        <dbReference type="Proteomes" id="UP000430345"/>
    </source>
</evidence>
<dbReference type="Proteomes" id="UP000430345">
    <property type="component" value="Unassembled WGS sequence"/>
</dbReference>
<keyword evidence="7" id="KW-1185">Reference proteome</keyword>
<dbReference type="GO" id="GO:0008700">
    <property type="term" value="F:(R,S)-4-hydroxy-2-oxoglutarate aldolase activity"/>
    <property type="evidence" value="ECO:0007669"/>
    <property type="project" value="UniProtKB-EC"/>
</dbReference>
<dbReference type="OrthoDB" id="9802667at2"/>
<dbReference type="AlphaFoldDB" id="A0A6I1MT89"/>
<evidence type="ECO:0000256" key="2">
    <source>
        <dbReference type="ARBA" id="ARBA00006906"/>
    </source>
</evidence>
<dbReference type="InterPro" id="IPR013785">
    <property type="entry name" value="Aldolase_TIM"/>
</dbReference>
<dbReference type="EMBL" id="WHJC01000146">
    <property type="protein sequence ID" value="MPQ44081.1"/>
    <property type="molecule type" value="Genomic_DNA"/>
</dbReference>
<evidence type="ECO:0000256" key="5">
    <source>
        <dbReference type="ARBA" id="ARBA00023277"/>
    </source>
</evidence>
<comment type="caution">
    <text evidence="6">The sequence shown here is derived from an EMBL/GenBank/DDBJ whole genome shotgun (WGS) entry which is preliminary data.</text>
</comment>
<dbReference type="EC" id="4.1.2.14" evidence="6"/>
<evidence type="ECO:0000313" key="6">
    <source>
        <dbReference type="EMBL" id="MPQ44081.1"/>
    </source>
</evidence>
<dbReference type="InterPro" id="IPR000887">
    <property type="entry name" value="Aldlse_KDPG_KHG"/>
</dbReference>
<dbReference type="Gene3D" id="3.20.20.70">
    <property type="entry name" value="Aldolase class I"/>
    <property type="match status" value="1"/>
</dbReference>
<dbReference type="CDD" id="cd00452">
    <property type="entry name" value="KDPG_aldolase"/>
    <property type="match status" value="1"/>
</dbReference>
<evidence type="ECO:0000256" key="3">
    <source>
        <dbReference type="ARBA" id="ARBA00011233"/>
    </source>
</evidence>
<dbReference type="SUPFAM" id="SSF51569">
    <property type="entry name" value="Aldolase"/>
    <property type="match status" value="1"/>
</dbReference>
<keyword evidence="5" id="KW-0119">Carbohydrate metabolism</keyword>
<dbReference type="EC" id="4.1.3.16" evidence="6"/>
<proteinExistence type="inferred from homology"/>
<reference evidence="6 7" key="1">
    <citation type="submission" date="2019-10" db="EMBL/GenBank/DDBJ databases">
        <title>The Genome Sequence of Clostridium tarantellae Isolated from Fish Brain.</title>
        <authorList>
            <person name="Bano L."/>
            <person name="Kiel M."/>
            <person name="Sales G."/>
            <person name="Doxey A.C."/>
            <person name="Mansfield M.J."/>
            <person name="Schiavone M."/>
            <person name="Rossetto O."/>
            <person name="Pirazzini M."/>
            <person name="Dobrindt U."/>
            <person name="Montecucco C."/>
        </authorList>
    </citation>
    <scope>NUCLEOTIDE SEQUENCE [LARGE SCALE GENOMIC DNA]</scope>
    <source>
        <strain evidence="6 7">DSM 3997</strain>
    </source>
</reference>
<comment type="similarity">
    <text evidence="2">Belongs to the KHG/KDPG aldolase family.</text>
</comment>
<dbReference type="RefSeq" id="WP_152890246.1">
    <property type="nucleotide sequence ID" value="NZ_WHJC01000146.1"/>
</dbReference>
<dbReference type="Pfam" id="PF01081">
    <property type="entry name" value="Aldolase"/>
    <property type="match status" value="1"/>
</dbReference>
<gene>
    <name evidence="6" type="primary">eda</name>
    <name evidence="6" type="ORF">GBZ86_09940</name>
</gene>
<dbReference type="NCBIfam" id="TIGR01182">
    <property type="entry name" value="eda"/>
    <property type="match status" value="1"/>
</dbReference>
<evidence type="ECO:0000256" key="1">
    <source>
        <dbReference type="ARBA" id="ARBA00004761"/>
    </source>
</evidence>
<dbReference type="PANTHER" id="PTHR30246">
    <property type="entry name" value="2-KETO-3-DEOXY-6-PHOSPHOGLUCONATE ALDOLASE"/>
    <property type="match status" value="1"/>
</dbReference>
<sequence>MIKKLETLKRIIDVGVVAVVRCNNKEQAIKTSEACIKGGIPAIEVTFTVPNAHLVLQNLRENFSKEELIIGAGTVLDSETARIAILHGAEYIVSPGFDLKTAKLCNRYGVPYMAGCMTITEVITALESGVDIIKLFPGSNFSPSIVKDIKAPLPQTPIMPTGGVSLDNVQQWIENGCVAVGIGSALNKPADNGDYDKVSELAAQFVQAVKVARK</sequence>